<organism evidence="1 2">
    <name type="scientific">Ensete ventricosum</name>
    <name type="common">Abyssinian banana</name>
    <name type="synonym">Musa ensete</name>
    <dbReference type="NCBI Taxonomy" id="4639"/>
    <lineage>
        <taxon>Eukaryota</taxon>
        <taxon>Viridiplantae</taxon>
        <taxon>Streptophyta</taxon>
        <taxon>Embryophyta</taxon>
        <taxon>Tracheophyta</taxon>
        <taxon>Spermatophyta</taxon>
        <taxon>Magnoliopsida</taxon>
        <taxon>Liliopsida</taxon>
        <taxon>Zingiberales</taxon>
        <taxon>Musaceae</taxon>
        <taxon>Ensete</taxon>
    </lineage>
</organism>
<evidence type="ECO:0000313" key="1">
    <source>
        <dbReference type="EMBL" id="RRT70040.1"/>
    </source>
</evidence>
<dbReference type="EMBL" id="AMZH03004152">
    <property type="protein sequence ID" value="RRT70040.1"/>
    <property type="molecule type" value="Genomic_DNA"/>
</dbReference>
<gene>
    <name evidence="1" type="ORF">B296_00036797</name>
</gene>
<sequence>MSNLWLSYMKLKRFVKGVQTKVYNTDGTARYRIASRPVWGPPATRWSTRYPFPDTGKGGCDEAGGRWVAMNGRGERRQEEGGEWIVRWRKRKRRSKREIPGAVTVRRR</sequence>
<protein>
    <submittedName>
        <fullName evidence="1">Uncharacterized protein</fullName>
    </submittedName>
</protein>
<comment type="caution">
    <text evidence="1">The sequence shown here is derived from an EMBL/GenBank/DDBJ whole genome shotgun (WGS) entry which is preliminary data.</text>
</comment>
<evidence type="ECO:0000313" key="2">
    <source>
        <dbReference type="Proteomes" id="UP000287651"/>
    </source>
</evidence>
<proteinExistence type="predicted"/>
<name>A0A427A1B7_ENSVE</name>
<accession>A0A427A1B7</accession>
<dbReference type="Proteomes" id="UP000287651">
    <property type="component" value="Unassembled WGS sequence"/>
</dbReference>
<dbReference type="AlphaFoldDB" id="A0A427A1B7"/>
<reference evidence="1 2" key="1">
    <citation type="journal article" date="2014" name="Agronomy (Basel)">
        <title>A Draft Genome Sequence for Ensete ventricosum, the Drought-Tolerant Tree Against Hunger.</title>
        <authorList>
            <person name="Harrison J."/>
            <person name="Moore K.A."/>
            <person name="Paszkiewicz K."/>
            <person name="Jones T."/>
            <person name="Grant M."/>
            <person name="Ambacheew D."/>
            <person name="Muzemil S."/>
            <person name="Studholme D.J."/>
        </authorList>
    </citation>
    <scope>NUCLEOTIDE SEQUENCE [LARGE SCALE GENOMIC DNA]</scope>
</reference>